<reference evidence="8 9" key="1">
    <citation type="journal article" date="2013" name="Genome Announc.">
        <title>Genome Sequence of the Obligate Gammaproteobacterial Methanotroph Methylomicrobium album Strain BG8.</title>
        <authorList>
            <person name="Kits K.D."/>
            <person name="Kalyuzhnaya M.G."/>
            <person name="Klotz M.G."/>
            <person name="Jetten M.S."/>
            <person name="Op den Camp H.J."/>
            <person name="Vuilleumier S."/>
            <person name="Bringel F."/>
            <person name="Dispirito A.A."/>
            <person name="Murrell J.C."/>
            <person name="Bruce D."/>
            <person name="Cheng J.F."/>
            <person name="Copeland A."/>
            <person name="Goodwin L."/>
            <person name="Hauser L."/>
            <person name="Lajus A."/>
            <person name="Land M.L."/>
            <person name="Lapidus A."/>
            <person name="Lucas S."/>
            <person name="Medigue C."/>
            <person name="Pitluck S."/>
            <person name="Woyke T."/>
            <person name="Zeytun A."/>
            <person name="Stein L.Y."/>
        </authorList>
    </citation>
    <scope>NUCLEOTIDE SEQUENCE [LARGE SCALE GENOMIC DNA]</scope>
    <source>
        <strain evidence="8 9">BG8</strain>
    </source>
</reference>
<keyword evidence="1 5" id="KW-0489">Methyltransferase</keyword>
<evidence type="ECO:0000256" key="3">
    <source>
        <dbReference type="ARBA" id="ARBA00022691"/>
    </source>
</evidence>
<gene>
    <name evidence="5" type="primary">prmC</name>
    <name evidence="8" type="ORF">Metal_3341</name>
</gene>
<keyword evidence="2 5" id="KW-0808">Transferase</keyword>
<evidence type="ECO:0000313" key="9">
    <source>
        <dbReference type="Proteomes" id="UP000005090"/>
    </source>
</evidence>
<dbReference type="InterPro" id="IPR019874">
    <property type="entry name" value="RF_methyltr_PrmC"/>
</dbReference>
<dbReference type="FunFam" id="3.40.50.150:FF:000053">
    <property type="entry name" value="Release factor glutamine methyltransferase"/>
    <property type="match status" value="1"/>
</dbReference>
<dbReference type="EMBL" id="CM001475">
    <property type="protein sequence ID" value="EIC31004.1"/>
    <property type="molecule type" value="Genomic_DNA"/>
</dbReference>
<dbReference type="STRING" id="686340.Metal_3341"/>
<evidence type="ECO:0000313" key="8">
    <source>
        <dbReference type="EMBL" id="EIC31004.1"/>
    </source>
</evidence>
<accession>H8GQ64</accession>
<feature type="binding site" evidence="5">
    <location>
        <position position="186"/>
    </location>
    <ligand>
        <name>S-adenosyl-L-methionine</name>
        <dbReference type="ChEBI" id="CHEBI:59789"/>
    </ligand>
</feature>
<evidence type="ECO:0000256" key="1">
    <source>
        <dbReference type="ARBA" id="ARBA00022603"/>
    </source>
</evidence>
<evidence type="ECO:0000256" key="5">
    <source>
        <dbReference type="HAMAP-Rule" id="MF_02126"/>
    </source>
</evidence>
<feature type="binding site" evidence="5">
    <location>
        <position position="171"/>
    </location>
    <ligand>
        <name>S-adenosyl-L-methionine</name>
        <dbReference type="ChEBI" id="CHEBI:59789"/>
    </ligand>
</feature>
<feature type="domain" description="Release factor glutamine methyltransferase N-terminal" evidence="7">
    <location>
        <begin position="7"/>
        <end position="75"/>
    </location>
</feature>
<protein>
    <recommendedName>
        <fullName evidence="5">Release factor glutamine methyltransferase</fullName>
        <shortName evidence="5">RF MTase</shortName>
        <ecNumber evidence="5">2.1.1.297</ecNumber>
    </recommendedName>
    <alternativeName>
        <fullName evidence="5">N5-glutamine methyltransferase PrmC</fullName>
    </alternativeName>
    <alternativeName>
        <fullName evidence="5">Protein-(glutamine-N5) MTase PrmC</fullName>
    </alternativeName>
    <alternativeName>
        <fullName evidence="5">Protein-glutamine N-methyltransferase PrmC</fullName>
    </alternativeName>
</protein>
<evidence type="ECO:0000259" key="6">
    <source>
        <dbReference type="Pfam" id="PF05175"/>
    </source>
</evidence>
<name>H8GQ64_METAL</name>
<dbReference type="PANTHER" id="PTHR18895:SF74">
    <property type="entry name" value="MTRF1L RELEASE FACTOR GLUTAMINE METHYLTRANSFERASE"/>
    <property type="match status" value="1"/>
</dbReference>
<dbReference type="Gene3D" id="1.10.8.10">
    <property type="entry name" value="DNA helicase RuvA subunit, C-terminal domain"/>
    <property type="match status" value="1"/>
</dbReference>
<evidence type="ECO:0000259" key="7">
    <source>
        <dbReference type="Pfam" id="PF17827"/>
    </source>
</evidence>
<dbReference type="NCBIfam" id="TIGR03534">
    <property type="entry name" value="RF_mod_PrmC"/>
    <property type="match status" value="1"/>
</dbReference>
<organism evidence="8 9">
    <name type="scientific">Methylomicrobium album BG8</name>
    <dbReference type="NCBI Taxonomy" id="686340"/>
    <lineage>
        <taxon>Bacteria</taxon>
        <taxon>Pseudomonadati</taxon>
        <taxon>Pseudomonadota</taxon>
        <taxon>Gammaproteobacteria</taxon>
        <taxon>Methylococcales</taxon>
        <taxon>Methylococcaceae</taxon>
        <taxon>Methylomicrobium</taxon>
    </lineage>
</organism>
<dbReference type="HAMAP" id="MF_02126">
    <property type="entry name" value="RF_methyltr_PrmC"/>
    <property type="match status" value="1"/>
</dbReference>
<dbReference type="NCBIfam" id="TIGR00536">
    <property type="entry name" value="hemK_fam"/>
    <property type="match status" value="1"/>
</dbReference>
<dbReference type="RefSeq" id="WP_005374024.1">
    <property type="nucleotide sequence ID" value="NZ_CM001475.1"/>
</dbReference>
<dbReference type="InterPro" id="IPR004556">
    <property type="entry name" value="HemK-like"/>
</dbReference>
<dbReference type="EC" id="2.1.1.297" evidence="5"/>
<dbReference type="eggNOG" id="COG2890">
    <property type="taxonomic scope" value="Bacteria"/>
</dbReference>
<dbReference type="Pfam" id="PF05175">
    <property type="entry name" value="MTS"/>
    <property type="match status" value="1"/>
</dbReference>
<feature type="binding site" evidence="5">
    <location>
        <begin position="120"/>
        <end position="124"/>
    </location>
    <ligand>
        <name>S-adenosyl-L-methionine</name>
        <dbReference type="ChEBI" id="CHEBI:59789"/>
    </ligand>
</feature>
<feature type="binding site" evidence="5">
    <location>
        <begin position="186"/>
        <end position="189"/>
    </location>
    <ligand>
        <name>substrate</name>
    </ligand>
</feature>
<dbReference type="HOGENOM" id="CLU_018398_3_1_6"/>
<dbReference type="GO" id="GO:0102559">
    <property type="term" value="F:peptide chain release factor N(5)-glutamine methyltransferase activity"/>
    <property type="evidence" value="ECO:0007669"/>
    <property type="project" value="UniProtKB-EC"/>
</dbReference>
<dbReference type="PROSITE" id="PS00092">
    <property type="entry name" value="N6_MTASE"/>
    <property type="match status" value="1"/>
</dbReference>
<dbReference type="GO" id="GO:0032259">
    <property type="term" value="P:methylation"/>
    <property type="evidence" value="ECO:0007669"/>
    <property type="project" value="UniProtKB-KW"/>
</dbReference>
<evidence type="ECO:0000256" key="4">
    <source>
        <dbReference type="ARBA" id="ARBA00048391"/>
    </source>
</evidence>
<dbReference type="InterPro" id="IPR050320">
    <property type="entry name" value="N5-glutamine_MTase"/>
</dbReference>
<dbReference type="InterPro" id="IPR029063">
    <property type="entry name" value="SAM-dependent_MTases_sf"/>
</dbReference>
<dbReference type="Gene3D" id="3.40.50.150">
    <property type="entry name" value="Vaccinia Virus protein VP39"/>
    <property type="match status" value="1"/>
</dbReference>
<keyword evidence="9" id="KW-1185">Reference proteome</keyword>
<dbReference type="CDD" id="cd02440">
    <property type="entry name" value="AdoMet_MTases"/>
    <property type="match status" value="1"/>
</dbReference>
<dbReference type="PANTHER" id="PTHR18895">
    <property type="entry name" value="HEMK METHYLTRANSFERASE"/>
    <property type="match status" value="1"/>
</dbReference>
<feature type="domain" description="Methyltransferase small" evidence="6">
    <location>
        <begin position="105"/>
        <end position="195"/>
    </location>
</feature>
<sequence length="281" mass="31277">MSTITTLLRNAVSELSASSDSAALDAEILLCLTLEKPRSYLRAWPDRKPEPQQIRQFQALLRQRLQGTPIAYLTGRREFWSREFRVTPDVLIPRPETERLIEISLSLLPQDRPAKIIDLGTGSGIIAITLAKELPQAAVTATDFSQAALEIAKYNAEQHDAAQIRFLHSNWFASVPQTAFDLVISNPPYIAENDVHLGRGDVRFEPRSALTAPSQGLADIRTIARDARRYLRPGGHLLIEHGYDQEAAVQAIFRDAGYDRVQTYKDLSGQPRASHGRNGAS</sequence>
<feature type="binding site" evidence="5">
    <location>
        <position position="143"/>
    </location>
    <ligand>
        <name>S-adenosyl-L-methionine</name>
        <dbReference type="ChEBI" id="CHEBI:59789"/>
    </ligand>
</feature>
<dbReference type="InterPro" id="IPR002052">
    <property type="entry name" value="DNA_methylase_N6_adenine_CS"/>
</dbReference>
<proteinExistence type="inferred from homology"/>
<keyword evidence="3 5" id="KW-0949">S-adenosyl-L-methionine</keyword>
<dbReference type="GO" id="GO:0003676">
    <property type="term" value="F:nucleic acid binding"/>
    <property type="evidence" value="ECO:0007669"/>
    <property type="project" value="InterPro"/>
</dbReference>
<dbReference type="Proteomes" id="UP000005090">
    <property type="component" value="Chromosome"/>
</dbReference>
<dbReference type="AlphaFoldDB" id="H8GQ64"/>
<comment type="function">
    <text evidence="5">Methylates the class 1 translation termination release factors RF1/PrfA and RF2/PrfB on the glutamine residue of the universally conserved GGQ motif.</text>
</comment>
<dbReference type="Pfam" id="PF17827">
    <property type="entry name" value="PrmC_N"/>
    <property type="match status" value="1"/>
</dbReference>
<evidence type="ECO:0000256" key="2">
    <source>
        <dbReference type="ARBA" id="ARBA00022679"/>
    </source>
</evidence>
<dbReference type="InterPro" id="IPR040758">
    <property type="entry name" value="PrmC_N"/>
</dbReference>
<dbReference type="InterPro" id="IPR007848">
    <property type="entry name" value="Small_mtfrase_dom"/>
</dbReference>
<comment type="catalytic activity">
    <reaction evidence="4 5">
        <text>L-glutaminyl-[peptide chain release factor] + S-adenosyl-L-methionine = N(5)-methyl-L-glutaminyl-[peptide chain release factor] + S-adenosyl-L-homocysteine + H(+)</text>
        <dbReference type="Rhea" id="RHEA:42896"/>
        <dbReference type="Rhea" id="RHEA-COMP:10271"/>
        <dbReference type="Rhea" id="RHEA-COMP:10272"/>
        <dbReference type="ChEBI" id="CHEBI:15378"/>
        <dbReference type="ChEBI" id="CHEBI:30011"/>
        <dbReference type="ChEBI" id="CHEBI:57856"/>
        <dbReference type="ChEBI" id="CHEBI:59789"/>
        <dbReference type="ChEBI" id="CHEBI:61891"/>
        <dbReference type="EC" id="2.1.1.297"/>
    </reaction>
</comment>
<dbReference type="SUPFAM" id="SSF53335">
    <property type="entry name" value="S-adenosyl-L-methionine-dependent methyltransferases"/>
    <property type="match status" value="1"/>
</dbReference>
<comment type="similarity">
    <text evidence="5">Belongs to the protein N5-glutamine methyltransferase family. PrmC subfamily.</text>
</comment>